<feature type="compositionally biased region" description="Gly residues" evidence="1">
    <location>
        <begin position="425"/>
        <end position="436"/>
    </location>
</feature>
<reference evidence="3" key="1">
    <citation type="submission" date="2013-11" db="EMBL/GenBank/DDBJ databases">
        <title>Genome sequence of the fusiform rust pathogen reveals effectors for host alternation and coevolution with pine.</title>
        <authorList>
            <consortium name="DOE Joint Genome Institute"/>
            <person name="Smith K."/>
            <person name="Pendleton A."/>
            <person name="Kubisiak T."/>
            <person name="Anderson C."/>
            <person name="Salamov A."/>
            <person name="Aerts A."/>
            <person name="Riley R."/>
            <person name="Clum A."/>
            <person name="Lindquist E."/>
            <person name="Ence D."/>
            <person name="Campbell M."/>
            <person name="Kronenberg Z."/>
            <person name="Feau N."/>
            <person name="Dhillon B."/>
            <person name="Hamelin R."/>
            <person name="Burleigh J."/>
            <person name="Smith J."/>
            <person name="Yandell M."/>
            <person name="Nelson C."/>
            <person name="Grigoriev I."/>
            <person name="Davis J."/>
        </authorList>
    </citation>
    <scope>NUCLEOTIDE SEQUENCE</scope>
    <source>
        <strain evidence="3">G11</strain>
    </source>
</reference>
<comment type="caution">
    <text evidence="3">The sequence shown here is derived from an EMBL/GenBank/DDBJ whole genome shotgun (WGS) entry which is preliminary data.</text>
</comment>
<evidence type="ECO:0000256" key="2">
    <source>
        <dbReference type="SAM" id="SignalP"/>
    </source>
</evidence>
<sequence length="704" mass="76662">MKNVEVLCLTVVLSFIKTVSYAQVLIRGPSLNQINPLVLYGPPEINDNLPSDILKDNESQIQRDVSPNRSPDEIFQGQFDLETFNDVSNSKPHHNSLSWESPHMDDKTLKDTVFMIGNDAGVSYLTSNSHNSKNGRVLQTRSPHKVQSSSGGGCSSSQNCSQKPSSTGKTYTKNYSKNSGGHGSSKHQVKKGFARVCNGGGSKGGNKGGHHGGNKGGGGGSGKQVRKKKKHSSTTFKVYCDCEKAHNGKKHGHKHQGVHQHQHKGVHNHKQRPHQEKMIHHHKGGQAQQQHNQNQCKIGKDNKSNCNHHLKKPKVGRKKHPLGNSNQNQHKNFYVEGCHSNSIKFCNQRGFVRINHGPKHGPKAYKQIDGKGKYGHQSGEGKGFILGGCDTNSGNCRRRPGGFERFDYTELPGGGIETYKPGKQSGNGGGGGGGGEIYYNDYPEVPGGGGKTYKPSKQSGNGGGGEIYYNDYPEVSGGGEGDATYDYSSEGEDEYFIDTPSEQVPEQGGSSEYHYDQTDDDSEEEEEEIEEGDYNEEEQDSLPGFGGGVLIDDSLTGFSGFFNVNSRPSKPGMKSLNVPEQAGSPKSALTPTLPYGTRIEIQFIELCWKTSTLCLPDETVLYEGSDLSMIKKCVQKVVTSSIQSSNNKGCDIVTLPIPQGSSISNDRSTAAYMTQQVLQKINQIKQNIEKIQNTTKCSDECCGI</sequence>
<dbReference type="AlphaFoldDB" id="A0A9P6NEZ5"/>
<feature type="region of interest" description="Disordered" evidence="1">
    <location>
        <begin position="407"/>
        <end position="488"/>
    </location>
</feature>
<protein>
    <submittedName>
        <fullName evidence="3">Uncharacterized protein</fullName>
    </submittedName>
</protein>
<dbReference type="Proteomes" id="UP000886653">
    <property type="component" value="Unassembled WGS sequence"/>
</dbReference>
<feature type="region of interest" description="Disordered" evidence="1">
    <location>
        <begin position="500"/>
        <end position="541"/>
    </location>
</feature>
<feature type="compositionally biased region" description="Basic residues" evidence="1">
    <location>
        <begin position="184"/>
        <end position="193"/>
    </location>
</feature>
<gene>
    <name evidence="3" type="ORF">CROQUDRAFT_717669</name>
</gene>
<feature type="compositionally biased region" description="Polar residues" evidence="1">
    <location>
        <begin position="500"/>
        <end position="510"/>
    </location>
</feature>
<evidence type="ECO:0000313" key="3">
    <source>
        <dbReference type="EMBL" id="KAG0142441.1"/>
    </source>
</evidence>
<accession>A0A9P6NEZ5</accession>
<feature type="compositionally biased region" description="Gly residues" evidence="1">
    <location>
        <begin position="198"/>
        <end position="207"/>
    </location>
</feature>
<feature type="signal peptide" evidence="2">
    <location>
        <begin position="1"/>
        <end position="22"/>
    </location>
</feature>
<name>A0A9P6NEZ5_9BASI</name>
<keyword evidence="4" id="KW-1185">Reference proteome</keyword>
<feature type="compositionally biased region" description="Polar residues" evidence="1">
    <location>
        <begin position="126"/>
        <end position="141"/>
    </location>
</feature>
<evidence type="ECO:0000256" key="1">
    <source>
        <dbReference type="SAM" id="MobiDB-lite"/>
    </source>
</evidence>
<keyword evidence="2" id="KW-0732">Signal</keyword>
<evidence type="ECO:0000313" key="4">
    <source>
        <dbReference type="Proteomes" id="UP000886653"/>
    </source>
</evidence>
<dbReference type="EMBL" id="MU167348">
    <property type="protein sequence ID" value="KAG0142441.1"/>
    <property type="molecule type" value="Genomic_DNA"/>
</dbReference>
<organism evidence="3 4">
    <name type="scientific">Cronartium quercuum f. sp. fusiforme G11</name>
    <dbReference type="NCBI Taxonomy" id="708437"/>
    <lineage>
        <taxon>Eukaryota</taxon>
        <taxon>Fungi</taxon>
        <taxon>Dikarya</taxon>
        <taxon>Basidiomycota</taxon>
        <taxon>Pucciniomycotina</taxon>
        <taxon>Pucciniomycetes</taxon>
        <taxon>Pucciniales</taxon>
        <taxon>Coleosporiaceae</taxon>
        <taxon>Cronartium</taxon>
    </lineage>
</organism>
<feature type="compositionally biased region" description="Low complexity" evidence="1">
    <location>
        <begin position="155"/>
        <end position="166"/>
    </location>
</feature>
<feature type="compositionally biased region" description="Acidic residues" evidence="1">
    <location>
        <begin position="518"/>
        <end position="540"/>
    </location>
</feature>
<proteinExistence type="predicted"/>
<feature type="region of interest" description="Disordered" evidence="1">
    <location>
        <begin position="126"/>
        <end position="233"/>
    </location>
</feature>
<feature type="chain" id="PRO_5040414780" evidence="2">
    <location>
        <begin position="23"/>
        <end position="704"/>
    </location>
</feature>